<dbReference type="Proteomes" id="UP000184300">
    <property type="component" value="Unassembled WGS sequence"/>
</dbReference>
<evidence type="ECO:0000313" key="2">
    <source>
        <dbReference type="Proteomes" id="UP000184300"/>
    </source>
</evidence>
<dbReference type="VEuPathDB" id="FungiDB:ASPGLDRAFT_46966"/>
<dbReference type="GeneID" id="34462823"/>
<keyword evidence="2" id="KW-1185">Reference proteome</keyword>
<accession>A0A1L9VJT4</accession>
<evidence type="ECO:0000313" key="1">
    <source>
        <dbReference type="EMBL" id="OJJ84152.1"/>
    </source>
</evidence>
<organism evidence="1 2">
    <name type="scientific">Aspergillus glaucus CBS 516.65</name>
    <dbReference type="NCBI Taxonomy" id="1160497"/>
    <lineage>
        <taxon>Eukaryota</taxon>
        <taxon>Fungi</taxon>
        <taxon>Dikarya</taxon>
        <taxon>Ascomycota</taxon>
        <taxon>Pezizomycotina</taxon>
        <taxon>Eurotiomycetes</taxon>
        <taxon>Eurotiomycetidae</taxon>
        <taxon>Eurotiales</taxon>
        <taxon>Aspergillaceae</taxon>
        <taxon>Aspergillus</taxon>
        <taxon>Aspergillus subgen. Aspergillus</taxon>
    </lineage>
</organism>
<reference evidence="2" key="1">
    <citation type="journal article" date="2017" name="Genome Biol.">
        <title>Comparative genomics reveals high biological diversity and specific adaptations in the industrially and medically important fungal genus Aspergillus.</title>
        <authorList>
            <person name="de Vries R.P."/>
            <person name="Riley R."/>
            <person name="Wiebenga A."/>
            <person name="Aguilar-Osorio G."/>
            <person name="Amillis S."/>
            <person name="Uchima C.A."/>
            <person name="Anderluh G."/>
            <person name="Asadollahi M."/>
            <person name="Askin M."/>
            <person name="Barry K."/>
            <person name="Battaglia E."/>
            <person name="Bayram O."/>
            <person name="Benocci T."/>
            <person name="Braus-Stromeyer S.A."/>
            <person name="Caldana C."/>
            <person name="Canovas D."/>
            <person name="Cerqueira G.C."/>
            <person name="Chen F."/>
            <person name="Chen W."/>
            <person name="Choi C."/>
            <person name="Clum A."/>
            <person name="Dos Santos R.A."/>
            <person name="Damasio A.R."/>
            <person name="Diallinas G."/>
            <person name="Emri T."/>
            <person name="Fekete E."/>
            <person name="Flipphi M."/>
            <person name="Freyberg S."/>
            <person name="Gallo A."/>
            <person name="Gournas C."/>
            <person name="Habgood R."/>
            <person name="Hainaut M."/>
            <person name="Harispe M.L."/>
            <person name="Henrissat B."/>
            <person name="Hilden K.S."/>
            <person name="Hope R."/>
            <person name="Hossain A."/>
            <person name="Karabika E."/>
            <person name="Karaffa L."/>
            <person name="Karanyi Z."/>
            <person name="Krasevec N."/>
            <person name="Kuo A."/>
            <person name="Kusch H."/>
            <person name="LaButti K."/>
            <person name="Lagendijk E.L."/>
            <person name="Lapidus A."/>
            <person name="Levasseur A."/>
            <person name="Lindquist E."/>
            <person name="Lipzen A."/>
            <person name="Logrieco A.F."/>
            <person name="MacCabe A."/>
            <person name="Maekelae M.R."/>
            <person name="Malavazi I."/>
            <person name="Melin P."/>
            <person name="Meyer V."/>
            <person name="Mielnichuk N."/>
            <person name="Miskei M."/>
            <person name="Molnar A.P."/>
            <person name="Mule G."/>
            <person name="Ngan C.Y."/>
            <person name="Orejas M."/>
            <person name="Orosz E."/>
            <person name="Ouedraogo J.P."/>
            <person name="Overkamp K.M."/>
            <person name="Park H.-S."/>
            <person name="Perrone G."/>
            <person name="Piumi F."/>
            <person name="Punt P.J."/>
            <person name="Ram A.F."/>
            <person name="Ramon A."/>
            <person name="Rauscher S."/>
            <person name="Record E."/>
            <person name="Riano-Pachon D.M."/>
            <person name="Robert V."/>
            <person name="Roehrig J."/>
            <person name="Ruller R."/>
            <person name="Salamov A."/>
            <person name="Salih N.S."/>
            <person name="Samson R.A."/>
            <person name="Sandor E."/>
            <person name="Sanguinetti M."/>
            <person name="Schuetze T."/>
            <person name="Sepcic K."/>
            <person name="Shelest E."/>
            <person name="Sherlock G."/>
            <person name="Sophianopoulou V."/>
            <person name="Squina F.M."/>
            <person name="Sun H."/>
            <person name="Susca A."/>
            <person name="Todd R.B."/>
            <person name="Tsang A."/>
            <person name="Unkles S.E."/>
            <person name="van de Wiele N."/>
            <person name="van Rossen-Uffink D."/>
            <person name="Oliveira J.V."/>
            <person name="Vesth T.C."/>
            <person name="Visser J."/>
            <person name="Yu J.-H."/>
            <person name="Zhou M."/>
            <person name="Andersen M.R."/>
            <person name="Archer D.B."/>
            <person name="Baker S.E."/>
            <person name="Benoit I."/>
            <person name="Brakhage A.A."/>
            <person name="Braus G.H."/>
            <person name="Fischer R."/>
            <person name="Frisvad J.C."/>
            <person name="Goldman G.H."/>
            <person name="Houbraken J."/>
            <person name="Oakley B."/>
            <person name="Pocsi I."/>
            <person name="Scazzocchio C."/>
            <person name="Seiboth B."/>
            <person name="vanKuyk P.A."/>
            <person name="Wortman J."/>
            <person name="Dyer P.S."/>
            <person name="Grigoriev I.V."/>
        </authorList>
    </citation>
    <scope>NUCLEOTIDE SEQUENCE [LARGE SCALE GENOMIC DNA]</scope>
    <source>
        <strain evidence="2">CBS 516.65</strain>
    </source>
</reference>
<sequence length="51" mass="6132">MPTPKRVILRLSSTDFNAFDMYEAVRAYLERHDRSPTELEGYRHWVHVRPS</sequence>
<dbReference type="AlphaFoldDB" id="A0A1L9VJT4"/>
<dbReference type="RefSeq" id="XP_022400850.1">
    <property type="nucleotide sequence ID" value="XM_022546562.1"/>
</dbReference>
<dbReference type="EMBL" id="KV878897">
    <property type="protein sequence ID" value="OJJ84152.1"/>
    <property type="molecule type" value="Genomic_DNA"/>
</dbReference>
<protein>
    <submittedName>
        <fullName evidence="1">Uncharacterized protein</fullName>
    </submittedName>
</protein>
<gene>
    <name evidence="1" type="ORF">ASPGLDRAFT_46966</name>
</gene>
<dbReference type="OrthoDB" id="4351259at2759"/>
<proteinExistence type="predicted"/>
<name>A0A1L9VJT4_ASPGL</name>